<dbReference type="RefSeq" id="WP_341397838.1">
    <property type="nucleotide sequence ID" value="NZ_JBBUTI010000002.1"/>
</dbReference>
<keyword evidence="3" id="KW-1185">Reference proteome</keyword>
<accession>A0ABU9C175</accession>
<evidence type="ECO:0000313" key="3">
    <source>
        <dbReference type="Proteomes" id="UP001379945"/>
    </source>
</evidence>
<dbReference type="SUPFAM" id="SSF53474">
    <property type="entry name" value="alpha/beta-Hydrolases"/>
    <property type="match status" value="1"/>
</dbReference>
<feature type="transmembrane region" description="Helical" evidence="1">
    <location>
        <begin position="136"/>
        <end position="159"/>
    </location>
</feature>
<name>A0ABU9C175_9BURK</name>
<dbReference type="Proteomes" id="UP001379945">
    <property type="component" value="Unassembled WGS sequence"/>
</dbReference>
<reference evidence="2 3" key="1">
    <citation type="submission" date="2024-04" db="EMBL/GenBank/DDBJ databases">
        <title>Novel species of the genus Ideonella isolated from streams.</title>
        <authorList>
            <person name="Lu H."/>
        </authorList>
    </citation>
    <scope>NUCLEOTIDE SEQUENCE [LARGE SCALE GENOMIC DNA]</scope>
    <source>
        <strain evidence="2 3">LYT19W</strain>
    </source>
</reference>
<feature type="transmembrane region" description="Helical" evidence="1">
    <location>
        <begin position="171"/>
        <end position="191"/>
    </location>
</feature>
<organism evidence="2 3">
    <name type="scientific">Ideonella margarita</name>
    <dbReference type="NCBI Taxonomy" id="2984191"/>
    <lineage>
        <taxon>Bacteria</taxon>
        <taxon>Pseudomonadati</taxon>
        <taxon>Pseudomonadota</taxon>
        <taxon>Betaproteobacteria</taxon>
        <taxon>Burkholderiales</taxon>
        <taxon>Sphaerotilaceae</taxon>
        <taxon>Ideonella</taxon>
    </lineage>
</organism>
<proteinExistence type="predicted"/>
<evidence type="ECO:0000313" key="2">
    <source>
        <dbReference type="EMBL" id="MEK8045598.1"/>
    </source>
</evidence>
<comment type="caution">
    <text evidence="2">The sequence shown here is derived from an EMBL/GenBank/DDBJ whole genome shotgun (WGS) entry which is preliminary data.</text>
</comment>
<keyword evidence="1" id="KW-0812">Transmembrane</keyword>
<dbReference type="InterPro" id="IPR029058">
    <property type="entry name" value="AB_hydrolase_fold"/>
</dbReference>
<protein>
    <recommendedName>
        <fullName evidence="4">Lipase (Class 3)</fullName>
    </recommendedName>
</protein>
<keyword evidence="1" id="KW-0472">Membrane</keyword>
<sequence>MTASSLPAPDVAAAPVRRRLVCYFSGFDPQGPGHYHQLFKDEAAKQSQVSGYALEVGPRKKVTADIVAWEVRGEFPDDACSAAVVDTRVEFLRWDDLIRAHWPRGRRAVLATVAWASWEGWRQGVLMRTLRQSWPFFLTIGAPSIWLALVLLSGLILALSWPGSGSSTAMVLFGAAVLTWACGLVGVAWWADKRMRLGWLLRSLAFIIRQGRGEIDGLAPRVQGFCKHVERQIRSGAFDEVIIVGHSSGAMLAMSVMAEALRSLRTAADTDGGDDAHPGCQLSLLTLGHCTPLLSVQPAAQWFRDDVSTLLGSKAVSWVDYAAPPDGCCFSLQDPSLGLQSATQSAYRPKCLNPRFAELFAGERYQAIRRDKFRCHFQYVMAGDLRSSYDYFAMTCGPRTLPQWHAHMPSVVGWRGFWTFGGPRL</sequence>
<gene>
    <name evidence="2" type="ORF">AACH00_04450</name>
</gene>
<evidence type="ECO:0000256" key="1">
    <source>
        <dbReference type="SAM" id="Phobius"/>
    </source>
</evidence>
<dbReference type="EMBL" id="JBBUTI010000002">
    <property type="protein sequence ID" value="MEK8045598.1"/>
    <property type="molecule type" value="Genomic_DNA"/>
</dbReference>
<keyword evidence="1" id="KW-1133">Transmembrane helix</keyword>
<evidence type="ECO:0008006" key="4">
    <source>
        <dbReference type="Google" id="ProtNLM"/>
    </source>
</evidence>